<keyword evidence="12" id="KW-1015">Disulfide bond</keyword>
<dbReference type="GO" id="GO:0044341">
    <property type="term" value="P:sodium-dependent phosphate transport"/>
    <property type="evidence" value="ECO:0007669"/>
    <property type="project" value="InterPro"/>
</dbReference>
<feature type="transmembrane region" description="Helical" evidence="21">
    <location>
        <begin position="404"/>
        <end position="425"/>
    </location>
</feature>
<keyword evidence="6 21" id="KW-0812">Transmembrane</keyword>
<evidence type="ECO:0000256" key="11">
    <source>
        <dbReference type="ARBA" id="ARBA00023136"/>
    </source>
</evidence>
<evidence type="ECO:0000256" key="2">
    <source>
        <dbReference type="ARBA" id="ARBA00005808"/>
    </source>
</evidence>
<dbReference type="InterPro" id="IPR003841">
    <property type="entry name" value="Na/Pi_transpt"/>
</dbReference>
<dbReference type="AlphaFoldDB" id="G7P5D0"/>
<sequence length="673" mass="74560">MAPWPELGDAQPNPSKYLEGATSQQPITPDKSKETNKTDNTEVPVTKFELLPTYSTATLIEEPTEVDDPWNLPTLQDSGIKWSERDAKGKILCVFQGIGRLILLLGFLYFFVCSLDVLSSAFQLVGGKNERPKGLGVRGVIMKCGSENKTQQALSSCSLLESNYSSRNMLAGPQLPHLANGDIATSHFGDCYERTEMRLHTCAHFRRAFAGATVHDFFNWLSVLVLLPVEVATHYLEVVTQLIVESFHFKNGEDAPDLLKVITKPFTKLIVQLDKKVISQIAMNDETAKNKSLVKIWCKTFTNMTQMNVTVPSMANCTSPSLCWTDGIQIWTMKNVTYKENIAKCQHIFVNFHLPDLAVGIILLIISLLVLCGCLIMIVKILGSVLKGQVATVIKKTINTDFPFPFAWLTGYLAILVGAGMTFIVQSSSVFTSALTPLIGIGVITIERAYPLTLGSNIGPSPVQPLVLQIALCHFFFNISGILLWYPIPFTRLPIRMAKGLGNISAKYRWFAVFYLIIFFFLIPLTVFGLSLAGWPVLVGVGVPVVFIIILVLCLRLLQSRCPRVLPKKLQNWNFLPLCMHSLKPWDAVISKFTGPFQMPCCCCCRVCCRVCCLLCGCPKCCRCSKCCQDLEEGQEAQGVPVKAPETFDNITISREAQGEVRAPDSKTECTAL</sequence>
<evidence type="ECO:0000256" key="8">
    <source>
        <dbReference type="ARBA" id="ARBA00022989"/>
    </source>
</evidence>
<evidence type="ECO:0000256" key="3">
    <source>
        <dbReference type="ARBA" id="ARBA00020024"/>
    </source>
</evidence>
<evidence type="ECO:0000256" key="14">
    <source>
        <dbReference type="ARBA" id="ARBA00023201"/>
    </source>
</evidence>
<evidence type="ECO:0000256" key="18">
    <source>
        <dbReference type="ARBA" id="ARBA00034042"/>
    </source>
</evidence>
<evidence type="ECO:0000313" key="22">
    <source>
        <dbReference type="EMBL" id="EHH53597.1"/>
    </source>
</evidence>
<keyword evidence="10" id="KW-0406">Ion transport</keyword>
<evidence type="ECO:0000256" key="9">
    <source>
        <dbReference type="ARBA" id="ARBA00023053"/>
    </source>
</evidence>
<comment type="similarity">
    <text evidence="2">Belongs to the SLC34A transporter family.</text>
</comment>
<feature type="region of interest" description="Disordered" evidence="20">
    <location>
        <begin position="1"/>
        <end position="42"/>
    </location>
</feature>
<dbReference type="EMBL" id="CM001280">
    <property type="protein sequence ID" value="EHH53597.1"/>
    <property type="molecule type" value="Genomic_DNA"/>
</dbReference>
<evidence type="ECO:0000256" key="12">
    <source>
        <dbReference type="ARBA" id="ARBA00023157"/>
    </source>
</evidence>
<evidence type="ECO:0000256" key="19">
    <source>
        <dbReference type="ARBA" id="ARBA00034091"/>
    </source>
</evidence>
<keyword evidence="9" id="KW-0915">Sodium</keyword>
<feature type="compositionally biased region" description="Basic and acidic residues" evidence="20">
    <location>
        <begin position="30"/>
        <end position="40"/>
    </location>
</feature>
<feature type="transmembrane region" description="Helical" evidence="21">
    <location>
        <begin position="466"/>
        <end position="488"/>
    </location>
</feature>
<dbReference type="PANTHER" id="PTHR10010">
    <property type="entry name" value="SOLUTE CARRIER FAMILY 34 SODIUM PHOSPHATE , MEMBER 2-RELATED"/>
    <property type="match status" value="1"/>
</dbReference>
<dbReference type="GO" id="GO:0005903">
    <property type="term" value="C:brush border"/>
    <property type="evidence" value="ECO:0007669"/>
    <property type="project" value="TreeGrafter"/>
</dbReference>
<keyword evidence="7" id="KW-0769">Symport</keyword>
<evidence type="ECO:0000256" key="17">
    <source>
        <dbReference type="ARBA" id="ARBA00031843"/>
    </source>
</evidence>
<name>G7P5D0_MACFA</name>
<evidence type="ECO:0000256" key="1">
    <source>
        <dbReference type="ARBA" id="ARBA00004424"/>
    </source>
</evidence>
<feature type="transmembrane region" description="Helical" evidence="21">
    <location>
        <begin position="91"/>
        <end position="112"/>
    </location>
</feature>
<feature type="transmembrane region" description="Helical" evidence="21">
    <location>
        <begin position="508"/>
        <end position="531"/>
    </location>
</feature>
<evidence type="ECO:0000256" key="20">
    <source>
        <dbReference type="SAM" id="MobiDB-lite"/>
    </source>
</evidence>
<protein>
    <recommendedName>
        <fullName evidence="3">Sodium-dependent phosphate transport protein 2B</fullName>
    </recommendedName>
    <alternativeName>
        <fullName evidence="17">Na(+)-dependent phosphate cotransporter 2B</fullName>
    </alternativeName>
    <alternativeName>
        <fullName evidence="15">Sodium/phosphate cotransporter 2B</fullName>
    </alternativeName>
    <alternativeName>
        <fullName evidence="16">Solute carrier family 34 member 2</fullName>
    </alternativeName>
</protein>
<dbReference type="Pfam" id="PF02690">
    <property type="entry name" value="Na_Pi_cotrans"/>
    <property type="match status" value="1"/>
</dbReference>
<evidence type="ECO:0000256" key="6">
    <source>
        <dbReference type="ARBA" id="ARBA00022692"/>
    </source>
</evidence>
<feature type="transmembrane region" description="Helical" evidence="21">
    <location>
        <begin position="357"/>
        <end position="383"/>
    </location>
</feature>
<dbReference type="Proteomes" id="UP000009130">
    <property type="component" value="Chromosome 5"/>
</dbReference>
<dbReference type="GO" id="GO:0030643">
    <property type="term" value="P:intracellular phosphate ion homeostasis"/>
    <property type="evidence" value="ECO:0007669"/>
    <property type="project" value="TreeGrafter"/>
</dbReference>
<proteinExistence type="inferred from homology"/>
<keyword evidence="14" id="KW-0739">Sodium transport</keyword>
<evidence type="ECO:0000256" key="7">
    <source>
        <dbReference type="ARBA" id="ARBA00022847"/>
    </source>
</evidence>
<evidence type="ECO:0000256" key="16">
    <source>
        <dbReference type="ARBA" id="ARBA00029768"/>
    </source>
</evidence>
<evidence type="ECO:0000256" key="15">
    <source>
        <dbReference type="ARBA" id="ARBA00029612"/>
    </source>
</evidence>
<reference evidence="22" key="1">
    <citation type="journal article" date="2011" name="Nat. Biotechnol.">
        <title>Genome sequencing and comparison of two nonhuman primate animal models, the cynomolgus and Chinese rhesus macaques.</title>
        <authorList>
            <person name="Yan G."/>
            <person name="Zhang G."/>
            <person name="Fang X."/>
            <person name="Zhang Y."/>
            <person name="Li C."/>
            <person name="Ling F."/>
            <person name="Cooper D.N."/>
            <person name="Li Q."/>
            <person name="Li Y."/>
            <person name="van Gool A.J."/>
            <person name="Du H."/>
            <person name="Chen J."/>
            <person name="Chen R."/>
            <person name="Zhang P."/>
            <person name="Huang Z."/>
            <person name="Thompson J.R."/>
            <person name="Meng Y."/>
            <person name="Bai Y."/>
            <person name="Wang J."/>
            <person name="Zhuo M."/>
            <person name="Wang T."/>
            <person name="Huang Y."/>
            <person name="Wei L."/>
            <person name="Li J."/>
            <person name="Wang Z."/>
            <person name="Hu H."/>
            <person name="Yang P."/>
            <person name="Le L."/>
            <person name="Stenson P.D."/>
            <person name="Li B."/>
            <person name="Liu X."/>
            <person name="Ball E.V."/>
            <person name="An N."/>
            <person name="Huang Q."/>
            <person name="Zhang Y."/>
            <person name="Fan W."/>
            <person name="Zhang X."/>
            <person name="Li Y."/>
            <person name="Wang W."/>
            <person name="Katze M.G."/>
            <person name="Su B."/>
            <person name="Nielsen R."/>
            <person name="Yang H."/>
            <person name="Wang J."/>
            <person name="Wang X."/>
            <person name="Wang J."/>
        </authorList>
    </citation>
    <scope>NUCLEOTIDE SEQUENCE [LARGE SCALE GENOMIC DNA]</scope>
    <source>
        <strain evidence="22">CE-4</strain>
    </source>
</reference>
<dbReference type="GO" id="GO:0031982">
    <property type="term" value="C:vesicle"/>
    <property type="evidence" value="ECO:0007669"/>
    <property type="project" value="TreeGrafter"/>
</dbReference>
<accession>G7P5D0</accession>
<dbReference type="GO" id="GO:0005436">
    <property type="term" value="F:sodium:phosphate symporter activity"/>
    <property type="evidence" value="ECO:0007669"/>
    <property type="project" value="InterPro"/>
</dbReference>
<organism>
    <name type="scientific">Macaca fascicularis</name>
    <name type="common">Crab-eating macaque</name>
    <name type="synonym">Cynomolgus monkey</name>
    <dbReference type="NCBI Taxonomy" id="9541"/>
    <lineage>
        <taxon>Eukaryota</taxon>
        <taxon>Metazoa</taxon>
        <taxon>Chordata</taxon>
        <taxon>Craniata</taxon>
        <taxon>Vertebrata</taxon>
        <taxon>Euteleostomi</taxon>
        <taxon>Mammalia</taxon>
        <taxon>Eutheria</taxon>
        <taxon>Euarchontoglires</taxon>
        <taxon>Primates</taxon>
        <taxon>Haplorrhini</taxon>
        <taxon>Catarrhini</taxon>
        <taxon>Cercopithecidae</taxon>
        <taxon>Cercopithecinae</taxon>
        <taxon>Macaca</taxon>
    </lineage>
</organism>
<evidence type="ECO:0000256" key="21">
    <source>
        <dbReference type="SAM" id="Phobius"/>
    </source>
</evidence>
<keyword evidence="13" id="KW-0325">Glycoprotein</keyword>
<comment type="subcellular location">
    <subcellularLocation>
        <location evidence="1">Apical cell membrane</location>
        <topology evidence="1">Multi-pass membrane protein</topology>
    </subcellularLocation>
</comment>
<keyword evidence="4" id="KW-0813">Transport</keyword>
<keyword evidence="5" id="KW-1003">Cell membrane</keyword>
<keyword evidence="11 21" id="KW-0472">Membrane</keyword>
<gene>
    <name evidence="22" type="ORF">EGM_14270</name>
</gene>
<dbReference type="NCBIfam" id="TIGR01013">
    <property type="entry name" value="2a58"/>
    <property type="match status" value="1"/>
</dbReference>
<dbReference type="GO" id="GO:0016324">
    <property type="term" value="C:apical plasma membrane"/>
    <property type="evidence" value="ECO:0007669"/>
    <property type="project" value="UniProtKB-SubCell"/>
</dbReference>
<evidence type="ECO:0000256" key="10">
    <source>
        <dbReference type="ARBA" id="ARBA00023065"/>
    </source>
</evidence>
<evidence type="ECO:0000256" key="5">
    <source>
        <dbReference type="ARBA" id="ARBA00022475"/>
    </source>
</evidence>
<keyword evidence="8 21" id="KW-1133">Transmembrane helix</keyword>
<comment type="catalytic activity">
    <reaction evidence="18">
        <text>3 Na(+)(out) + phosphate(out) = 3 Na(+)(in) + phosphate(in)</text>
        <dbReference type="Rhea" id="RHEA:71255"/>
        <dbReference type="ChEBI" id="CHEBI:29101"/>
        <dbReference type="ChEBI" id="CHEBI:43474"/>
    </reaction>
    <physiologicalReaction direction="left-to-right" evidence="18">
        <dbReference type="Rhea" id="RHEA:71256"/>
    </physiologicalReaction>
</comment>
<dbReference type="PANTHER" id="PTHR10010:SF23">
    <property type="entry name" value="SODIUM-DEPENDENT PHOSPHATE TRANSPORT PROTEIN 2B"/>
    <property type="match status" value="1"/>
</dbReference>
<comment type="function">
    <text evidence="19">Involved in actively transporting phosphate into cells via Na(+) cotransport.</text>
</comment>
<evidence type="ECO:0000256" key="4">
    <source>
        <dbReference type="ARBA" id="ARBA00022448"/>
    </source>
</evidence>
<feature type="transmembrane region" description="Helical" evidence="21">
    <location>
        <begin position="537"/>
        <end position="558"/>
    </location>
</feature>
<evidence type="ECO:0000256" key="13">
    <source>
        <dbReference type="ARBA" id="ARBA00023180"/>
    </source>
</evidence>